<evidence type="ECO:0000313" key="6">
    <source>
        <dbReference type="EMBL" id="MDP9923118.1"/>
    </source>
</evidence>
<dbReference type="PANTHER" id="PTHR30427">
    <property type="entry name" value="TRANSCRIPTIONAL ACTIVATOR PROTEIN LYSR"/>
    <property type="match status" value="1"/>
</dbReference>
<dbReference type="PANTHER" id="PTHR30427:SF1">
    <property type="entry name" value="TRANSCRIPTIONAL ACTIVATOR PROTEIN LYSR"/>
    <property type="match status" value="1"/>
</dbReference>
<comment type="similarity">
    <text evidence="1">Belongs to the LysR transcriptional regulatory family.</text>
</comment>
<organism evidence="6 7">
    <name type="scientific">Variovorax boronicumulans</name>
    <dbReference type="NCBI Taxonomy" id="436515"/>
    <lineage>
        <taxon>Bacteria</taxon>
        <taxon>Pseudomonadati</taxon>
        <taxon>Pseudomonadota</taxon>
        <taxon>Betaproteobacteria</taxon>
        <taxon>Burkholderiales</taxon>
        <taxon>Comamonadaceae</taxon>
        <taxon>Variovorax</taxon>
    </lineage>
</organism>
<dbReference type="Pfam" id="PF00126">
    <property type="entry name" value="HTH_1"/>
    <property type="match status" value="1"/>
</dbReference>
<dbReference type="InterPro" id="IPR000847">
    <property type="entry name" value="LysR_HTH_N"/>
</dbReference>
<protein>
    <submittedName>
        <fullName evidence="6">DNA-binding transcriptional LysR family regulator</fullName>
    </submittedName>
</protein>
<dbReference type="PRINTS" id="PR00039">
    <property type="entry name" value="HTHLYSR"/>
</dbReference>
<dbReference type="EMBL" id="JAUSRR010000003">
    <property type="protein sequence ID" value="MDP9923118.1"/>
    <property type="molecule type" value="Genomic_DNA"/>
</dbReference>
<evidence type="ECO:0000256" key="4">
    <source>
        <dbReference type="ARBA" id="ARBA00023163"/>
    </source>
</evidence>
<dbReference type="AlphaFoldDB" id="A0AAW8DUH9"/>
<keyword evidence="4" id="KW-0804">Transcription</keyword>
<dbReference type="SUPFAM" id="SSF53850">
    <property type="entry name" value="Periplasmic binding protein-like II"/>
    <property type="match status" value="1"/>
</dbReference>
<proteinExistence type="inferred from homology"/>
<evidence type="ECO:0000259" key="5">
    <source>
        <dbReference type="PROSITE" id="PS50931"/>
    </source>
</evidence>
<gene>
    <name evidence="6" type="ORF">J2W25_002139</name>
</gene>
<dbReference type="InterPro" id="IPR036388">
    <property type="entry name" value="WH-like_DNA-bd_sf"/>
</dbReference>
<dbReference type="GO" id="GO:0003700">
    <property type="term" value="F:DNA-binding transcription factor activity"/>
    <property type="evidence" value="ECO:0007669"/>
    <property type="project" value="InterPro"/>
</dbReference>
<sequence length="288" mass="31693">MRWKLIETFRAVMLTRSMTLAAHELHTSQSNVSRAIAQLEAAVGFRLFVRLSGRLAPTPEAEAFFQSVQRWFLGMEALTDSAKQIREVGAGTLRIGAVASLAMTVMPEVMRAFRRRYPDTPVSIHTGDSPTVAKWTANRYVDLGLVTNLDDTPGLQSTLWAEENGVCIVPSGHRLARKRVVVSSDLDDESFISLTKGDGTRVPIDAAFNPDKRRQTIDAPYSAVICRMVSFGLGVSVVNPLVVRHLDLAGVKVLPFKPEVKFARYIISAQQQAQSALMSEFVACLDGM</sequence>
<dbReference type="RefSeq" id="WP_307636658.1">
    <property type="nucleotide sequence ID" value="NZ_JAUSRR010000003.1"/>
</dbReference>
<evidence type="ECO:0000256" key="2">
    <source>
        <dbReference type="ARBA" id="ARBA00023015"/>
    </source>
</evidence>
<reference evidence="6" key="1">
    <citation type="submission" date="2023-07" db="EMBL/GenBank/DDBJ databases">
        <title>Sorghum-associated microbial communities from plants grown in Nebraska, USA.</title>
        <authorList>
            <person name="Schachtman D."/>
        </authorList>
    </citation>
    <scope>NUCLEOTIDE SEQUENCE</scope>
    <source>
        <strain evidence="6">DS2795</strain>
    </source>
</reference>
<comment type="caution">
    <text evidence="6">The sequence shown here is derived from an EMBL/GenBank/DDBJ whole genome shotgun (WGS) entry which is preliminary data.</text>
</comment>
<dbReference type="GO" id="GO:0009089">
    <property type="term" value="P:lysine biosynthetic process via diaminopimelate"/>
    <property type="evidence" value="ECO:0007669"/>
    <property type="project" value="TreeGrafter"/>
</dbReference>
<dbReference type="GO" id="GO:0043565">
    <property type="term" value="F:sequence-specific DNA binding"/>
    <property type="evidence" value="ECO:0007669"/>
    <property type="project" value="TreeGrafter"/>
</dbReference>
<dbReference type="Pfam" id="PF03466">
    <property type="entry name" value="LysR_substrate"/>
    <property type="match status" value="1"/>
</dbReference>
<dbReference type="InterPro" id="IPR005119">
    <property type="entry name" value="LysR_subst-bd"/>
</dbReference>
<keyword evidence="3 6" id="KW-0238">DNA-binding</keyword>
<dbReference type="Gene3D" id="3.40.190.10">
    <property type="entry name" value="Periplasmic binding protein-like II"/>
    <property type="match status" value="2"/>
</dbReference>
<dbReference type="InterPro" id="IPR036390">
    <property type="entry name" value="WH_DNA-bd_sf"/>
</dbReference>
<name>A0AAW8DUH9_9BURK</name>
<evidence type="ECO:0000256" key="3">
    <source>
        <dbReference type="ARBA" id="ARBA00023125"/>
    </source>
</evidence>
<evidence type="ECO:0000256" key="1">
    <source>
        <dbReference type="ARBA" id="ARBA00009437"/>
    </source>
</evidence>
<dbReference type="GO" id="GO:0010628">
    <property type="term" value="P:positive regulation of gene expression"/>
    <property type="evidence" value="ECO:0007669"/>
    <property type="project" value="TreeGrafter"/>
</dbReference>
<feature type="domain" description="HTH lysR-type" evidence="5">
    <location>
        <begin position="1"/>
        <end position="58"/>
    </location>
</feature>
<dbReference type="Gene3D" id="1.10.10.10">
    <property type="entry name" value="Winged helix-like DNA-binding domain superfamily/Winged helix DNA-binding domain"/>
    <property type="match status" value="1"/>
</dbReference>
<keyword evidence="2" id="KW-0805">Transcription regulation</keyword>
<evidence type="ECO:0000313" key="7">
    <source>
        <dbReference type="Proteomes" id="UP001244295"/>
    </source>
</evidence>
<dbReference type="SUPFAM" id="SSF46785">
    <property type="entry name" value="Winged helix' DNA-binding domain"/>
    <property type="match status" value="1"/>
</dbReference>
<accession>A0AAW8DUH9</accession>
<dbReference type="PROSITE" id="PS50931">
    <property type="entry name" value="HTH_LYSR"/>
    <property type="match status" value="1"/>
</dbReference>
<dbReference type="Proteomes" id="UP001244295">
    <property type="component" value="Unassembled WGS sequence"/>
</dbReference>